<evidence type="ECO:0000313" key="3">
    <source>
        <dbReference type="Proteomes" id="UP000461443"/>
    </source>
</evidence>
<feature type="signal peptide" evidence="1">
    <location>
        <begin position="1"/>
        <end position="23"/>
    </location>
</feature>
<dbReference type="EMBL" id="WUBS01000007">
    <property type="protein sequence ID" value="NDL63377.1"/>
    <property type="molecule type" value="Genomic_DNA"/>
</dbReference>
<dbReference type="AlphaFoldDB" id="A0A845SJE2"/>
<dbReference type="InterPro" id="IPR048207">
    <property type="entry name" value="HprT-like"/>
</dbReference>
<sequence>MYRIIMLSALAALLSACARPEMAGCNDISCRPVSDPHSLSVWWQPDLRNGAWDYTRLSVNE</sequence>
<proteinExistence type="predicted"/>
<protein>
    <submittedName>
        <fullName evidence="2">Type III secretion protein HrpT</fullName>
    </submittedName>
</protein>
<dbReference type="Proteomes" id="UP000461443">
    <property type="component" value="Unassembled WGS sequence"/>
</dbReference>
<feature type="chain" id="PRO_5032959390" evidence="1">
    <location>
        <begin position="24"/>
        <end position="61"/>
    </location>
</feature>
<evidence type="ECO:0000256" key="1">
    <source>
        <dbReference type="SAM" id="SignalP"/>
    </source>
</evidence>
<reference evidence="2 3" key="1">
    <citation type="submission" date="2019-12" db="EMBL/GenBank/DDBJ databases">
        <authorList>
            <person name="Lee S.D."/>
        </authorList>
    </citation>
    <scope>NUCLEOTIDE SEQUENCE [LARGE SCALE GENOMIC DNA]</scope>
    <source>
        <strain evidence="2 3">SAP-6</strain>
    </source>
</reference>
<keyword evidence="3" id="KW-1185">Reference proteome</keyword>
<keyword evidence="1" id="KW-0732">Signal</keyword>
<gene>
    <name evidence="2" type="ORF">GRH90_11550</name>
</gene>
<organism evidence="2 3">
    <name type="scientific">Acerihabitans arboris</name>
    <dbReference type="NCBI Taxonomy" id="2691583"/>
    <lineage>
        <taxon>Bacteria</taxon>
        <taxon>Pseudomonadati</taxon>
        <taxon>Pseudomonadota</taxon>
        <taxon>Gammaproteobacteria</taxon>
        <taxon>Enterobacterales</taxon>
        <taxon>Pectobacteriaceae</taxon>
        <taxon>Acerihabitans</taxon>
    </lineage>
</organism>
<accession>A0A845SJE2</accession>
<reference evidence="2 3" key="2">
    <citation type="submission" date="2020-02" db="EMBL/GenBank/DDBJ databases">
        <title>The new genus of Enterobacteriales.</title>
        <authorList>
            <person name="Kim I.S."/>
        </authorList>
    </citation>
    <scope>NUCLEOTIDE SEQUENCE [LARGE SCALE GENOMIC DNA]</scope>
    <source>
        <strain evidence="2 3">SAP-6</strain>
    </source>
</reference>
<dbReference type="NCBIfam" id="NF041532">
    <property type="entry name" value="HprT"/>
    <property type="match status" value="1"/>
</dbReference>
<name>A0A845SJE2_9GAMM</name>
<dbReference type="PROSITE" id="PS51257">
    <property type="entry name" value="PROKAR_LIPOPROTEIN"/>
    <property type="match status" value="1"/>
</dbReference>
<comment type="caution">
    <text evidence="2">The sequence shown here is derived from an EMBL/GenBank/DDBJ whole genome shotgun (WGS) entry which is preliminary data.</text>
</comment>
<evidence type="ECO:0000313" key="2">
    <source>
        <dbReference type="EMBL" id="NDL63377.1"/>
    </source>
</evidence>
<dbReference type="RefSeq" id="WP_162366095.1">
    <property type="nucleotide sequence ID" value="NZ_WUBS01000007.1"/>
</dbReference>